<evidence type="ECO:0000313" key="3">
    <source>
        <dbReference type="Proteomes" id="UP000632063"/>
    </source>
</evidence>
<dbReference type="SUPFAM" id="SSF46785">
    <property type="entry name" value="Winged helix' DNA-binding domain"/>
    <property type="match status" value="1"/>
</dbReference>
<dbReference type="Pfam" id="PF00480">
    <property type="entry name" value="ROK"/>
    <property type="match status" value="1"/>
</dbReference>
<dbReference type="Gene3D" id="1.10.10.10">
    <property type="entry name" value="Winged helix-like DNA-binding domain superfamily/Winged helix DNA-binding domain"/>
    <property type="match status" value="1"/>
</dbReference>
<dbReference type="RefSeq" id="WP_192148425.1">
    <property type="nucleotide sequence ID" value="NZ_JACYXI010000007.1"/>
</dbReference>
<evidence type="ECO:0000256" key="1">
    <source>
        <dbReference type="ARBA" id="ARBA00006479"/>
    </source>
</evidence>
<organism evidence="2 3">
    <name type="scientific">Roseibium litorale</name>
    <dbReference type="NCBI Taxonomy" id="2803841"/>
    <lineage>
        <taxon>Bacteria</taxon>
        <taxon>Pseudomonadati</taxon>
        <taxon>Pseudomonadota</taxon>
        <taxon>Alphaproteobacteria</taxon>
        <taxon>Hyphomicrobiales</taxon>
        <taxon>Stappiaceae</taxon>
        <taxon>Roseibium</taxon>
    </lineage>
</organism>
<dbReference type="Gene3D" id="3.30.420.40">
    <property type="match status" value="2"/>
</dbReference>
<dbReference type="Pfam" id="PF13412">
    <property type="entry name" value="HTH_24"/>
    <property type="match status" value="1"/>
</dbReference>
<dbReference type="InterPro" id="IPR043129">
    <property type="entry name" value="ATPase_NBD"/>
</dbReference>
<dbReference type="InterPro" id="IPR036388">
    <property type="entry name" value="WH-like_DNA-bd_sf"/>
</dbReference>
<comment type="similarity">
    <text evidence="1">Belongs to the ROK (NagC/XylR) family.</text>
</comment>
<dbReference type="PANTHER" id="PTHR18964">
    <property type="entry name" value="ROK (REPRESSOR, ORF, KINASE) FAMILY"/>
    <property type="match status" value="1"/>
</dbReference>
<keyword evidence="3" id="KW-1185">Reference proteome</keyword>
<accession>A0ABR9CN70</accession>
<reference evidence="2 3" key="2">
    <citation type="journal article" date="2021" name="Int. J. Syst. Evol. Microbiol.">
        <title>Roseibium litorale sp. nov., isolated from a tidal flat sediment and proposal for the reclassification of Labrenzia polysiphoniae as Roseibium polysiphoniae comb. nov.</title>
        <authorList>
            <person name="Liu Y."/>
            <person name="Pei T."/>
            <person name="Du J."/>
            <person name="Chao M."/>
            <person name="Deng M.R."/>
            <person name="Zhu H."/>
        </authorList>
    </citation>
    <scope>NUCLEOTIDE SEQUENCE [LARGE SCALE GENOMIC DNA]</scope>
    <source>
        <strain evidence="2 3">4C16A</strain>
    </source>
</reference>
<dbReference type="SUPFAM" id="SSF53067">
    <property type="entry name" value="Actin-like ATPase domain"/>
    <property type="match status" value="1"/>
</dbReference>
<reference evidence="3" key="1">
    <citation type="submission" date="2020-09" db="EMBL/GenBank/DDBJ databases">
        <title>The genome sequence of strain Labrenzia suaedae 4C16A.</title>
        <authorList>
            <person name="Liu Y."/>
        </authorList>
    </citation>
    <scope>NUCLEOTIDE SEQUENCE [LARGE SCALE GENOMIC DNA]</scope>
    <source>
        <strain evidence="3">4C16A</strain>
    </source>
</reference>
<dbReference type="InterPro" id="IPR000600">
    <property type="entry name" value="ROK"/>
</dbReference>
<proteinExistence type="inferred from homology"/>
<protein>
    <submittedName>
        <fullName evidence="2">ROK family transcriptional regulator</fullName>
    </submittedName>
</protein>
<comment type="caution">
    <text evidence="2">The sequence shown here is derived from an EMBL/GenBank/DDBJ whole genome shotgun (WGS) entry which is preliminary data.</text>
</comment>
<name>A0ABR9CN70_9HYPH</name>
<evidence type="ECO:0000313" key="2">
    <source>
        <dbReference type="EMBL" id="MBD8892290.1"/>
    </source>
</evidence>
<dbReference type="InterPro" id="IPR036390">
    <property type="entry name" value="WH_DNA-bd_sf"/>
</dbReference>
<sequence>MTISGTPYPVLRQISVRAAVDVLLQEGPTSRATLAKKTGLSKQTMSEVIRLLEEDGWVRIKGIESGRVGRSAVTYEFAGERGYAAGIEIGSGLIRVALVDVTGAIRLEREEAAAGSGADLVERAGRIVVSCLAGEGIPGERLLLAAVAMPGVADPVSGRLTLAPDMDPSESLDVAGRLQEVLGCEVCVENDINAAMLGEAWRGCAAGLETCAFVSLGTGIGLGLMAGGRLIRGAHGAAGELAYLPFGGDPEASASLERGALECVLGARGIVERYDELAGGVSGLAADDILRRAEDDGAAAQVLQETARLAALSVVSIDALFDPERVVLGGFIGLVPGLLEQIQALLPSITRRQIHLERSQLELKAPLIGAVAVALNLMHNRLFSPQDLPSQLRLPPVPAD</sequence>
<gene>
    <name evidence="2" type="ORF">IG616_12075</name>
</gene>
<dbReference type="Proteomes" id="UP000632063">
    <property type="component" value="Unassembled WGS sequence"/>
</dbReference>
<dbReference type="EMBL" id="JACYXI010000007">
    <property type="protein sequence ID" value="MBD8892290.1"/>
    <property type="molecule type" value="Genomic_DNA"/>
</dbReference>
<dbReference type="PANTHER" id="PTHR18964:SF149">
    <property type="entry name" value="BIFUNCTIONAL UDP-N-ACETYLGLUCOSAMINE 2-EPIMERASE_N-ACETYLMANNOSAMINE KINASE"/>
    <property type="match status" value="1"/>
</dbReference>